<dbReference type="PRINTS" id="PR00046">
    <property type="entry name" value="SIGMA70FCT"/>
</dbReference>
<dbReference type="NCBIfam" id="TIGR02479">
    <property type="entry name" value="FliA_WhiG"/>
    <property type="match status" value="1"/>
</dbReference>
<evidence type="ECO:0000259" key="6">
    <source>
        <dbReference type="PROSITE" id="PS00715"/>
    </source>
</evidence>
<sequence length="261" mass="29315">MAISNSFGKNSSSRNNPWEVLEQNGVAFDQLSAADKNEIVRAYGQKIRITAARLKHKLPAHVDVNDLISAGSLGLIEALGNFDPTQGIKLETFADNRIKGAMLDELRRMDWFSRGLRKKVKKLEQSMREFEQNTGHSPSHSELKEITGYSREEVEEGLLALQNQICLSLEAIQENFSATGTQDSDEPQLSVVFHDLVDKVAAIIEKLSNKEQLVLSLYYTEELTMKEVAQVLDVTEGRVSQLHSQAIKKVKDNFAQEHDVF</sequence>
<evidence type="ECO:0000313" key="8">
    <source>
        <dbReference type="EMBL" id="EFI35960.1"/>
    </source>
</evidence>
<comment type="caution">
    <text evidence="8">The sequence shown here is derived from an EMBL/GenBank/DDBJ whole genome shotgun (WGS) entry which is preliminary data.</text>
</comment>
<dbReference type="RefSeq" id="WP_008869088.1">
    <property type="nucleotide sequence ID" value="NZ_ACJN02000001.1"/>
</dbReference>
<dbReference type="PROSITE" id="PS00716">
    <property type="entry name" value="SIGMA70_2"/>
    <property type="match status" value="1"/>
</dbReference>
<dbReference type="AlphaFoldDB" id="D6SMP9"/>
<evidence type="ECO:0000256" key="5">
    <source>
        <dbReference type="RuleBase" id="RU362124"/>
    </source>
</evidence>
<dbReference type="SUPFAM" id="SSF88659">
    <property type="entry name" value="Sigma3 and sigma4 domains of RNA polymerase sigma factors"/>
    <property type="match status" value="2"/>
</dbReference>
<proteinExistence type="inferred from homology"/>
<keyword evidence="3 5" id="KW-0238">DNA-binding</keyword>
<dbReference type="GO" id="GO:0016987">
    <property type="term" value="F:sigma factor activity"/>
    <property type="evidence" value="ECO:0007669"/>
    <property type="project" value="UniProtKB-KW"/>
</dbReference>
<dbReference type="InterPro" id="IPR007630">
    <property type="entry name" value="RNA_pol_sigma70_r4"/>
</dbReference>
<dbReference type="InterPro" id="IPR013324">
    <property type="entry name" value="RNA_pol_sigma_r3/r4-like"/>
</dbReference>
<evidence type="ECO:0000256" key="1">
    <source>
        <dbReference type="ARBA" id="ARBA00023015"/>
    </source>
</evidence>
<dbReference type="PANTHER" id="PTHR30385">
    <property type="entry name" value="SIGMA FACTOR F FLAGELLAR"/>
    <property type="match status" value="1"/>
</dbReference>
<keyword evidence="4 5" id="KW-0804">Transcription</keyword>
<dbReference type="InterPro" id="IPR012845">
    <property type="entry name" value="RNA_pol_sigma_FliA_WhiG"/>
</dbReference>
<protein>
    <recommendedName>
        <fullName evidence="5">RNA polymerase sigma factor</fullName>
    </recommendedName>
</protein>
<name>D6SMP9_9BACT</name>
<dbReference type="CDD" id="cd06171">
    <property type="entry name" value="Sigma70_r4"/>
    <property type="match status" value="1"/>
</dbReference>
<dbReference type="Pfam" id="PF04545">
    <property type="entry name" value="Sigma70_r4"/>
    <property type="match status" value="1"/>
</dbReference>
<dbReference type="Gene3D" id="1.20.140.160">
    <property type="match status" value="1"/>
</dbReference>
<dbReference type="GO" id="GO:0003899">
    <property type="term" value="F:DNA-directed RNA polymerase activity"/>
    <property type="evidence" value="ECO:0007669"/>
    <property type="project" value="InterPro"/>
</dbReference>
<accession>D6SMP9</accession>
<keyword evidence="1 5" id="KW-0805">Transcription regulation</keyword>
<comment type="similarity">
    <text evidence="5">Belongs to the sigma-70 factor family.</text>
</comment>
<dbReference type="Gene3D" id="1.10.1740.10">
    <property type="match status" value="1"/>
</dbReference>
<organism evidence="8 9">
    <name type="scientific">Desulfonatronospira thiodismutans ASO3-1</name>
    <dbReference type="NCBI Taxonomy" id="555779"/>
    <lineage>
        <taxon>Bacteria</taxon>
        <taxon>Pseudomonadati</taxon>
        <taxon>Thermodesulfobacteriota</taxon>
        <taxon>Desulfovibrionia</taxon>
        <taxon>Desulfovibrionales</taxon>
        <taxon>Desulfonatronovibrionaceae</taxon>
        <taxon>Desulfonatronospira</taxon>
    </lineage>
</organism>
<dbReference type="InterPro" id="IPR013325">
    <property type="entry name" value="RNA_pol_sigma_r2"/>
</dbReference>
<gene>
    <name evidence="8" type="ORF">Dthio_PD3402</name>
</gene>
<evidence type="ECO:0000259" key="7">
    <source>
        <dbReference type="PROSITE" id="PS00716"/>
    </source>
</evidence>
<evidence type="ECO:0000313" key="9">
    <source>
        <dbReference type="Proteomes" id="UP000005496"/>
    </source>
</evidence>
<evidence type="ECO:0000256" key="2">
    <source>
        <dbReference type="ARBA" id="ARBA00023082"/>
    </source>
</evidence>
<dbReference type="NCBIfam" id="NF005413">
    <property type="entry name" value="PRK06986.1"/>
    <property type="match status" value="1"/>
</dbReference>
<dbReference type="SUPFAM" id="SSF88946">
    <property type="entry name" value="Sigma2 domain of RNA polymerase sigma factors"/>
    <property type="match status" value="1"/>
</dbReference>
<dbReference type="Pfam" id="PF04542">
    <property type="entry name" value="Sigma70_r2"/>
    <property type="match status" value="1"/>
</dbReference>
<dbReference type="Proteomes" id="UP000005496">
    <property type="component" value="Unassembled WGS sequence"/>
</dbReference>
<dbReference type="PROSITE" id="PS00715">
    <property type="entry name" value="SIGMA70_1"/>
    <property type="match status" value="1"/>
</dbReference>
<reference evidence="8" key="1">
    <citation type="submission" date="2010-05" db="EMBL/GenBank/DDBJ databases">
        <title>The draft genome of Desulfonatronospira thiodismutans ASO3-1.</title>
        <authorList>
            <consortium name="US DOE Joint Genome Institute (JGI-PGF)"/>
            <person name="Lucas S."/>
            <person name="Copeland A."/>
            <person name="Lapidus A."/>
            <person name="Cheng J.-F."/>
            <person name="Bruce D."/>
            <person name="Goodwin L."/>
            <person name="Pitluck S."/>
            <person name="Chertkov O."/>
            <person name="Brettin T."/>
            <person name="Detter J.C."/>
            <person name="Han C."/>
            <person name="Land M.L."/>
            <person name="Hauser L."/>
            <person name="Kyrpides N."/>
            <person name="Mikhailova N."/>
            <person name="Muyzer G."/>
            <person name="Woyke T."/>
        </authorList>
    </citation>
    <scope>NUCLEOTIDE SEQUENCE [LARGE SCALE GENOMIC DNA]</scope>
    <source>
        <strain evidence="8">ASO3-1</strain>
    </source>
</reference>
<feature type="domain" description="RNA polymerase sigma-70" evidence="7">
    <location>
        <begin position="224"/>
        <end position="250"/>
    </location>
</feature>
<keyword evidence="2 5" id="KW-0731">Sigma factor</keyword>
<dbReference type="GO" id="GO:0006352">
    <property type="term" value="P:DNA-templated transcription initiation"/>
    <property type="evidence" value="ECO:0007669"/>
    <property type="project" value="InterPro"/>
</dbReference>
<dbReference type="eggNOG" id="COG1191">
    <property type="taxonomic scope" value="Bacteria"/>
</dbReference>
<dbReference type="InterPro" id="IPR007627">
    <property type="entry name" value="RNA_pol_sigma70_r2"/>
</dbReference>
<dbReference type="PANTHER" id="PTHR30385:SF7">
    <property type="entry name" value="RNA POLYMERASE SIGMA FACTOR FLIA"/>
    <property type="match status" value="1"/>
</dbReference>
<dbReference type="NCBIfam" id="TIGR02937">
    <property type="entry name" value="sigma70-ECF"/>
    <property type="match status" value="1"/>
</dbReference>
<keyword evidence="9" id="KW-1185">Reference proteome</keyword>
<dbReference type="EMBL" id="ACJN02000001">
    <property type="protein sequence ID" value="EFI35960.1"/>
    <property type="molecule type" value="Genomic_DNA"/>
</dbReference>
<dbReference type="OrthoDB" id="9799825at2"/>
<feature type="domain" description="RNA polymerase sigma-70" evidence="6">
    <location>
        <begin position="66"/>
        <end position="79"/>
    </location>
</feature>
<comment type="function">
    <text evidence="5">Sigma factors are initiation factors that promote the attachment of RNA polymerase to specific initiation sites and are then released.</text>
</comment>
<dbReference type="InterPro" id="IPR000943">
    <property type="entry name" value="RNA_pol_sigma70"/>
</dbReference>
<evidence type="ECO:0000256" key="4">
    <source>
        <dbReference type="ARBA" id="ARBA00023163"/>
    </source>
</evidence>
<dbReference type="InterPro" id="IPR014284">
    <property type="entry name" value="RNA_pol_sigma-70_dom"/>
</dbReference>
<evidence type="ECO:0000256" key="3">
    <source>
        <dbReference type="ARBA" id="ARBA00023125"/>
    </source>
</evidence>
<dbReference type="GO" id="GO:0003677">
    <property type="term" value="F:DNA binding"/>
    <property type="evidence" value="ECO:0007669"/>
    <property type="project" value="UniProtKB-KW"/>
</dbReference>